<comment type="similarity">
    <text evidence="1">Belongs to the SufE family.</text>
</comment>
<dbReference type="Pfam" id="PF02657">
    <property type="entry name" value="SufE"/>
    <property type="match status" value="1"/>
</dbReference>
<comment type="caution">
    <text evidence="3">The sequence shown here is derived from an EMBL/GenBank/DDBJ whole genome shotgun (WGS) entry which is preliminary data.</text>
</comment>
<dbReference type="Proteomes" id="UP000288805">
    <property type="component" value="Unassembled WGS sequence"/>
</dbReference>
<feature type="domain" description="Fe-S metabolism associated" evidence="2">
    <location>
        <begin position="96"/>
        <end position="218"/>
    </location>
</feature>
<evidence type="ECO:0000313" key="3">
    <source>
        <dbReference type="EMBL" id="RVX04359.1"/>
    </source>
</evidence>
<sequence length="240" mass="26812">MMDLEREAEICPRRLGTGFECTVQKQPNMDSATLGTGYSSTLTAGFSKWRNPSPIPRSIQFVRHQQNKRNLLFKSLKCVLISHPSLAAVRLRSLASEFTGLTEPIDRVKRLLHYAELLPPFDESARVPANRVTGCTAEVWLDVRLDEFGGTRFAVDSDSEITKGFCSCLIRVLDGAAPEEVLKMKAEDLMEMNVGVGLGVRAHSRVNAWHNILTSMQKRTEALVAERERRVEPQTQVVSG</sequence>
<evidence type="ECO:0000259" key="2">
    <source>
        <dbReference type="Pfam" id="PF02657"/>
    </source>
</evidence>
<proteinExistence type="inferred from homology"/>
<accession>A0A438J5X4</accession>
<evidence type="ECO:0000256" key="1">
    <source>
        <dbReference type="ARBA" id="ARBA00010282"/>
    </source>
</evidence>
<dbReference type="SUPFAM" id="SSF82649">
    <property type="entry name" value="SufE/NifU"/>
    <property type="match status" value="1"/>
</dbReference>
<gene>
    <name evidence="3" type="primary">SUFE2_0</name>
    <name evidence="3" type="ORF">CK203_018449</name>
</gene>
<dbReference type="PANTHER" id="PTHR43597:SF5">
    <property type="entry name" value="SUFE-LIKE PROTEIN 2, CHLOROPLASTIC"/>
    <property type="match status" value="1"/>
</dbReference>
<evidence type="ECO:0000313" key="4">
    <source>
        <dbReference type="Proteomes" id="UP000288805"/>
    </source>
</evidence>
<protein>
    <submittedName>
        <fullName evidence="3">SufE-like protein 2, chloroplastic</fullName>
    </submittedName>
</protein>
<organism evidence="3 4">
    <name type="scientific">Vitis vinifera</name>
    <name type="common">Grape</name>
    <dbReference type="NCBI Taxonomy" id="29760"/>
    <lineage>
        <taxon>Eukaryota</taxon>
        <taxon>Viridiplantae</taxon>
        <taxon>Streptophyta</taxon>
        <taxon>Embryophyta</taxon>
        <taxon>Tracheophyta</taxon>
        <taxon>Spermatophyta</taxon>
        <taxon>Magnoliopsida</taxon>
        <taxon>eudicotyledons</taxon>
        <taxon>Gunneridae</taxon>
        <taxon>Pentapetalae</taxon>
        <taxon>rosids</taxon>
        <taxon>Vitales</taxon>
        <taxon>Vitaceae</taxon>
        <taxon>Viteae</taxon>
        <taxon>Vitis</taxon>
    </lineage>
</organism>
<reference evidence="3 4" key="1">
    <citation type="journal article" date="2018" name="PLoS Genet.">
        <title>Population sequencing reveals clonal diversity and ancestral inbreeding in the grapevine cultivar Chardonnay.</title>
        <authorList>
            <person name="Roach M.J."/>
            <person name="Johnson D.L."/>
            <person name="Bohlmann J."/>
            <person name="van Vuuren H.J."/>
            <person name="Jones S.J."/>
            <person name="Pretorius I.S."/>
            <person name="Schmidt S.A."/>
            <person name="Borneman A.R."/>
        </authorList>
    </citation>
    <scope>NUCLEOTIDE SEQUENCE [LARGE SCALE GENOMIC DNA]</scope>
    <source>
        <strain evidence="4">cv. Chardonnay</strain>
        <tissue evidence="3">Leaf</tissue>
    </source>
</reference>
<dbReference type="Gene3D" id="3.90.1010.10">
    <property type="match status" value="1"/>
</dbReference>
<dbReference type="InterPro" id="IPR003808">
    <property type="entry name" value="Fe-S_metab-assoc_dom"/>
</dbReference>
<dbReference type="PANTHER" id="PTHR43597">
    <property type="entry name" value="SULFUR ACCEPTOR PROTEIN CSDE"/>
    <property type="match status" value="1"/>
</dbReference>
<name>A0A438J5X4_VITVI</name>
<dbReference type="AlphaFoldDB" id="A0A438J5X4"/>
<dbReference type="EMBL" id="QGNW01000061">
    <property type="protein sequence ID" value="RVX04359.1"/>
    <property type="molecule type" value="Genomic_DNA"/>
</dbReference>